<reference evidence="5 6" key="1">
    <citation type="submission" date="2017-04" db="EMBL/GenBank/DDBJ databases">
        <title>Comparative genome analysis of Subtercola boreus.</title>
        <authorList>
            <person name="Cho Y.-J."/>
            <person name="Cho A."/>
            <person name="Kim O.-S."/>
            <person name="Lee J.-I."/>
        </authorList>
    </citation>
    <scope>NUCLEOTIDE SEQUENCE [LARGE SCALE GENOMIC DNA]</scope>
    <source>
        <strain evidence="5 6">K300</strain>
    </source>
</reference>
<accession>A0A3E0VMG0</accession>
<gene>
    <name evidence="5" type="ORF">B7R54_06480</name>
</gene>
<dbReference type="InterPro" id="IPR011146">
    <property type="entry name" value="HIT-like"/>
</dbReference>
<feature type="domain" description="HIT" evidence="4">
    <location>
        <begin position="9"/>
        <end position="116"/>
    </location>
</feature>
<dbReference type="InterPro" id="IPR001310">
    <property type="entry name" value="Histidine_triad_HIT"/>
</dbReference>
<evidence type="ECO:0000313" key="5">
    <source>
        <dbReference type="EMBL" id="RFA11132.1"/>
    </source>
</evidence>
<evidence type="ECO:0000313" key="6">
    <source>
        <dbReference type="Proteomes" id="UP000256486"/>
    </source>
</evidence>
<dbReference type="GO" id="GO:0003824">
    <property type="term" value="F:catalytic activity"/>
    <property type="evidence" value="ECO:0007669"/>
    <property type="project" value="InterPro"/>
</dbReference>
<keyword evidence="6" id="KW-1185">Reference proteome</keyword>
<dbReference type="PANTHER" id="PTHR23089">
    <property type="entry name" value="HISTIDINE TRIAD HIT PROTEIN"/>
    <property type="match status" value="1"/>
</dbReference>
<feature type="active site" description="Tele-AMP-histidine intermediate" evidence="1">
    <location>
        <position position="103"/>
    </location>
</feature>
<dbReference type="PROSITE" id="PS51084">
    <property type="entry name" value="HIT_2"/>
    <property type="match status" value="1"/>
</dbReference>
<evidence type="ECO:0000256" key="1">
    <source>
        <dbReference type="PIRSR" id="PIRSR601310-1"/>
    </source>
</evidence>
<evidence type="ECO:0000256" key="2">
    <source>
        <dbReference type="PIRSR" id="PIRSR601310-3"/>
    </source>
</evidence>
<dbReference type="InterPro" id="IPR036265">
    <property type="entry name" value="HIT-like_sf"/>
</dbReference>
<sequence length="119" mass="12695">MPETPEPSIFTRIVRREIPATIVAETDRVIAFTDIAPKAPVHLLVVPKTEQYANVVELAAGDPGLLAEVVEVANQLAAEHSDGDFRLIFNTGAGAGQTVFHVHAHVLSGDLQEGSLATF</sequence>
<dbReference type="Pfam" id="PF11969">
    <property type="entry name" value="DcpS_C"/>
    <property type="match status" value="1"/>
</dbReference>
<dbReference type="Proteomes" id="UP000256486">
    <property type="component" value="Unassembled WGS sequence"/>
</dbReference>
<protein>
    <submittedName>
        <fullName evidence="5">Histidine triad nucleotide-binding protein</fullName>
    </submittedName>
</protein>
<evidence type="ECO:0000259" key="4">
    <source>
        <dbReference type="PROSITE" id="PS51084"/>
    </source>
</evidence>
<dbReference type="Gene3D" id="3.30.428.10">
    <property type="entry name" value="HIT-like"/>
    <property type="match status" value="1"/>
</dbReference>
<name>A0A3E0VMG0_9MICO</name>
<proteinExistence type="predicted"/>
<dbReference type="EMBL" id="NBWZ01000001">
    <property type="protein sequence ID" value="RFA11132.1"/>
    <property type="molecule type" value="Genomic_DNA"/>
</dbReference>
<comment type="caution">
    <text evidence="5">The sequence shown here is derived from an EMBL/GenBank/DDBJ whole genome shotgun (WGS) entry which is preliminary data.</text>
</comment>
<organism evidence="5 6">
    <name type="scientific">Subtercola boreus</name>
    <dbReference type="NCBI Taxonomy" id="120213"/>
    <lineage>
        <taxon>Bacteria</taxon>
        <taxon>Bacillati</taxon>
        <taxon>Actinomycetota</taxon>
        <taxon>Actinomycetes</taxon>
        <taxon>Micrococcales</taxon>
        <taxon>Microbacteriaceae</taxon>
        <taxon>Subtercola</taxon>
    </lineage>
</organism>
<evidence type="ECO:0000256" key="3">
    <source>
        <dbReference type="PROSITE-ProRule" id="PRU00464"/>
    </source>
</evidence>
<dbReference type="OrthoDB" id="9784774at2"/>
<dbReference type="SUPFAM" id="SSF54197">
    <property type="entry name" value="HIT-like"/>
    <property type="match status" value="1"/>
</dbReference>
<dbReference type="PRINTS" id="PR00332">
    <property type="entry name" value="HISTRIAD"/>
</dbReference>
<feature type="short sequence motif" description="Histidine triad motif" evidence="2 3">
    <location>
        <begin position="101"/>
        <end position="105"/>
    </location>
</feature>
<dbReference type="RefSeq" id="WP_116416517.1">
    <property type="nucleotide sequence ID" value="NZ_NBWZ01000001.1"/>
</dbReference>
<dbReference type="AlphaFoldDB" id="A0A3E0VMG0"/>